<feature type="compositionally biased region" description="Low complexity" evidence="1">
    <location>
        <begin position="253"/>
        <end position="272"/>
    </location>
</feature>
<feature type="transmembrane region" description="Helical" evidence="2">
    <location>
        <begin position="53"/>
        <end position="74"/>
    </location>
</feature>
<feature type="region of interest" description="Disordered" evidence="1">
    <location>
        <begin position="221"/>
        <end position="311"/>
    </location>
</feature>
<reference evidence="3" key="1">
    <citation type="journal article" date="2021" name="J Fungi (Basel)">
        <title>Genomic and Metabolomic Analyses of the Marine Fungus Emericellopsis cladophorae: Insights into Saltwater Adaptability Mechanisms and Its Biosynthetic Potential.</title>
        <authorList>
            <person name="Goncalves M.F.M."/>
            <person name="Hilario S."/>
            <person name="Van de Peer Y."/>
            <person name="Esteves A.C."/>
            <person name="Alves A."/>
        </authorList>
    </citation>
    <scope>NUCLEOTIDE SEQUENCE</scope>
    <source>
        <strain evidence="3">MUM 19.33</strain>
    </source>
</reference>
<feature type="transmembrane region" description="Helical" evidence="2">
    <location>
        <begin position="142"/>
        <end position="161"/>
    </location>
</feature>
<reference evidence="3" key="2">
    <citation type="submission" date="2022-07" db="EMBL/GenBank/DDBJ databases">
        <authorList>
            <person name="Goncalves M.F.M."/>
            <person name="Hilario S."/>
            <person name="Van De Peer Y."/>
            <person name="Esteves A.C."/>
            <person name="Alves A."/>
        </authorList>
    </citation>
    <scope>NUCLEOTIDE SEQUENCE</scope>
    <source>
        <strain evidence="3">MUM 19.33</strain>
    </source>
</reference>
<name>A0A9P9Y6V8_9HYPO</name>
<dbReference type="OrthoDB" id="5217806at2759"/>
<evidence type="ECO:0000313" key="3">
    <source>
        <dbReference type="EMBL" id="KAI6784572.1"/>
    </source>
</evidence>
<feature type="transmembrane region" description="Helical" evidence="2">
    <location>
        <begin position="108"/>
        <end position="130"/>
    </location>
</feature>
<evidence type="ECO:0000313" key="4">
    <source>
        <dbReference type="Proteomes" id="UP001055219"/>
    </source>
</evidence>
<keyword evidence="4" id="KW-1185">Reference proteome</keyword>
<dbReference type="Proteomes" id="UP001055219">
    <property type="component" value="Unassembled WGS sequence"/>
</dbReference>
<feature type="transmembrane region" description="Helical" evidence="2">
    <location>
        <begin position="22"/>
        <end position="41"/>
    </location>
</feature>
<proteinExistence type="predicted"/>
<keyword evidence="2" id="KW-1133">Transmembrane helix</keyword>
<gene>
    <name evidence="3" type="ORF">J7T54_006617</name>
</gene>
<keyword evidence="2" id="KW-0472">Membrane</keyword>
<dbReference type="EMBL" id="JAGIXG020000004">
    <property type="protein sequence ID" value="KAI6784572.1"/>
    <property type="molecule type" value="Genomic_DNA"/>
</dbReference>
<accession>A0A9P9Y6V8</accession>
<comment type="caution">
    <text evidence="3">The sequence shown here is derived from an EMBL/GenBank/DDBJ whole genome shotgun (WGS) entry which is preliminary data.</text>
</comment>
<dbReference type="RefSeq" id="XP_051365428.1">
    <property type="nucleotide sequence ID" value="XM_051503067.1"/>
</dbReference>
<feature type="region of interest" description="Disordered" evidence="1">
    <location>
        <begin position="331"/>
        <end position="376"/>
    </location>
</feature>
<keyword evidence="2" id="KW-0812">Transmembrane</keyword>
<protein>
    <submittedName>
        <fullName evidence="3">Uncharacterized protein</fullName>
    </submittedName>
</protein>
<evidence type="ECO:0000256" key="2">
    <source>
        <dbReference type="SAM" id="Phobius"/>
    </source>
</evidence>
<organism evidence="3 4">
    <name type="scientific">Emericellopsis cladophorae</name>
    <dbReference type="NCBI Taxonomy" id="2686198"/>
    <lineage>
        <taxon>Eukaryota</taxon>
        <taxon>Fungi</taxon>
        <taxon>Dikarya</taxon>
        <taxon>Ascomycota</taxon>
        <taxon>Pezizomycotina</taxon>
        <taxon>Sordariomycetes</taxon>
        <taxon>Hypocreomycetidae</taxon>
        <taxon>Hypocreales</taxon>
        <taxon>Bionectriaceae</taxon>
        <taxon>Emericellopsis</taxon>
    </lineage>
</organism>
<feature type="transmembrane region" description="Helical" evidence="2">
    <location>
        <begin position="181"/>
        <end position="204"/>
    </location>
</feature>
<dbReference type="AlphaFoldDB" id="A0A9P9Y6V8"/>
<evidence type="ECO:0000256" key="1">
    <source>
        <dbReference type="SAM" id="MobiDB-lite"/>
    </source>
</evidence>
<sequence length="376" mass="40725">MLAALRQASLELSAVSRFTDSVLLIFCWMTVILLGVGVNVVRTGEPARLDKPMKIGSFALAGVLGALAIAEWGIKIQAYVSFETDTYDLEEEVGYSSYLLNFATKLDFSFIVIAWALSIATLVRSTMIWLPSRVDKRLDWSLLFLMLCCGALLFRTTYDLIYQLKFVDFNDIQHAPPEPAYIELIEIVFHTWSIFTIVVMLLVLGAKKRGGLWSTQQPFLQNSEAGDSQDIPLEDINVDPPAYSAAPGSNNRPPAGAVPPAGIEAAAAHPNPRLAGPEPWQQAAPQNEPADDDLVDGLGLGSASSHYRPPVPQDDGYNSGIVAPMLPAEAEAGPAGGYGMGISSQPPPEHEEVMGLNHQADGRPPISEPLPYPEKN</sequence>
<dbReference type="GeneID" id="75833095"/>
<feature type="compositionally biased region" description="Pro residues" evidence="1">
    <location>
        <begin position="366"/>
        <end position="376"/>
    </location>
</feature>